<dbReference type="CDD" id="cd06193">
    <property type="entry name" value="siderophore_interacting"/>
    <property type="match status" value="1"/>
</dbReference>
<dbReference type="InterPro" id="IPR017938">
    <property type="entry name" value="Riboflavin_synthase-like_b-brl"/>
</dbReference>
<evidence type="ECO:0000259" key="3">
    <source>
        <dbReference type="PROSITE" id="PS51384"/>
    </source>
</evidence>
<dbReference type="InterPro" id="IPR039374">
    <property type="entry name" value="SIP_fam"/>
</dbReference>
<dbReference type="InterPro" id="IPR017927">
    <property type="entry name" value="FAD-bd_FR_type"/>
</dbReference>
<evidence type="ECO:0000256" key="2">
    <source>
        <dbReference type="SAM" id="MobiDB-lite"/>
    </source>
</evidence>
<comment type="caution">
    <text evidence="4">The sequence shown here is derived from an EMBL/GenBank/DDBJ whole genome shotgun (WGS) entry which is preliminary data.</text>
</comment>
<feature type="domain" description="FAD-binding FR-type" evidence="3">
    <location>
        <begin position="20"/>
        <end position="147"/>
    </location>
</feature>
<gene>
    <name evidence="4" type="ORF">V3H18_00685</name>
</gene>
<dbReference type="InterPro" id="IPR013113">
    <property type="entry name" value="SIP_FAD-bd"/>
</dbReference>
<dbReference type="PANTHER" id="PTHR30157">
    <property type="entry name" value="FERRIC REDUCTASE, NADPH-DEPENDENT"/>
    <property type="match status" value="1"/>
</dbReference>
<dbReference type="Pfam" id="PF08021">
    <property type="entry name" value="FAD_binding_9"/>
    <property type="match status" value="1"/>
</dbReference>
<dbReference type="InterPro" id="IPR007037">
    <property type="entry name" value="SIP_rossman_dom"/>
</dbReference>
<evidence type="ECO:0000256" key="1">
    <source>
        <dbReference type="ARBA" id="ARBA00035644"/>
    </source>
</evidence>
<organism evidence="4 5">
    <name type="scientific">Methylocystis borbori</name>
    <dbReference type="NCBI Taxonomy" id="3118750"/>
    <lineage>
        <taxon>Bacteria</taxon>
        <taxon>Pseudomonadati</taxon>
        <taxon>Pseudomonadota</taxon>
        <taxon>Alphaproteobacteria</taxon>
        <taxon>Hyphomicrobiales</taxon>
        <taxon>Methylocystaceae</taxon>
        <taxon>Methylocystis</taxon>
    </lineage>
</organism>
<dbReference type="Gene3D" id="3.40.50.80">
    <property type="entry name" value="Nucleotide-binding domain of ferredoxin-NADP reductase (FNR) module"/>
    <property type="match status" value="1"/>
</dbReference>
<dbReference type="PANTHER" id="PTHR30157:SF0">
    <property type="entry name" value="NADPH-DEPENDENT FERRIC-CHELATE REDUCTASE"/>
    <property type="match status" value="1"/>
</dbReference>
<accession>A0ABU7XCC7</accession>
<evidence type="ECO:0000313" key="4">
    <source>
        <dbReference type="EMBL" id="MEF3365042.1"/>
    </source>
</evidence>
<reference evidence="4 5" key="1">
    <citation type="submission" date="2024-02" db="EMBL/GenBank/DDBJ databases">
        <authorList>
            <person name="Grouzdev D."/>
        </authorList>
    </citation>
    <scope>NUCLEOTIDE SEQUENCE [LARGE SCALE GENOMIC DNA]</scope>
    <source>
        <strain evidence="4 5">9N</strain>
    </source>
</reference>
<sequence>MTTTSVAPERATDRAPKRFRHDVRLRCLDVRRTTRIAPSMVRVTLGGPELEGFVSLAFDDHVKMFFSAPGETQPRLPSIGPNGIEPSDDARKPIARDYTVRRHDTKSEEIDIDFALHDEGPASDWAASAKPGDRAWIAGPRSSLVIPLDFDWHLLIADESGLPALARRLEELPKGARVVALIEVDGAADEIALRCAADADIYWAHRNGVAPNKAGGLLEALEATNLPSGDYYAWIACESLVAKQARSFLIEYRGANPKWMRASGYWRRGEAGAHDSHDE</sequence>
<dbReference type="RefSeq" id="WP_332079987.1">
    <property type="nucleotide sequence ID" value="NZ_JAZHYN010000001.1"/>
</dbReference>
<proteinExistence type="inferred from homology"/>
<name>A0ABU7XCC7_9HYPH</name>
<dbReference type="SUPFAM" id="SSF63380">
    <property type="entry name" value="Riboflavin synthase domain-like"/>
    <property type="match status" value="1"/>
</dbReference>
<evidence type="ECO:0000313" key="5">
    <source>
        <dbReference type="Proteomes" id="UP001350748"/>
    </source>
</evidence>
<feature type="region of interest" description="Disordered" evidence="2">
    <location>
        <begin position="72"/>
        <end position="92"/>
    </location>
</feature>
<dbReference type="PROSITE" id="PS51384">
    <property type="entry name" value="FAD_FR"/>
    <property type="match status" value="1"/>
</dbReference>
<protein>
    <submittedName>
        <fullName evidence="4">Siderophore-interacting protein</fullName>
    </submittedName>
</protein>
<keyword evidence="5" id="KW-1185">Reference proteome</keyword>
<dbReference type="Pfam" id="PF04954">
    <property type="entry name" value="SIP"/>
    <property type="match status" value="1"/>
</dbReference>
<dbReference type="EMBL" id="JAZHYN010000001">
    <property type="protein sequence ID" value="MEF3365042.1"/>
    <property type="molecule type" value="Genomic_DNA"/>
</dbReference>
<comment type="similarity">
    <text evidence="1">Belongs to the SIP oxidoreductase family.</text>
</comment>
<dbReference type="InterPro" id="IPR039261">
    <property type="entry name" value="FNR_nucleotide-bd"/>
</dbReference>
<dbReference type="Proteomes" id="UP001350748">
    <property type="component" value="Unassembled WGS sequence"/>
</dbReference>
<dbReference type="Gene3D" id="2.40.30.10">
    <property type="entry name" value="Translation factors"/>
    <property type="match status" value="1"/>
</dbReference>